<dbReference type="OrthoDB" id="3882258at2759"/>
<name>A0A8K0W0I0_9PLEO</name>
<keyword evidence="3" id="KW-1185">Reference proteome</keyword>
<reference evidence="2" key="1">
    <citation type="journal article" date="2021" name="Nat. Commun.">
        <title>Genetic determinants of endophytism in the Arabidopsis root mycobiome.</title>
        <authorList>
            <person name="Mesny F."/>
            <person name="Miyauchi S."/>
            <person name="Thiergart T."/>
            <person name="Pickel B."/>
            <person name="Atanasova L."/>
            <person name="Karlsson M."/>
            <person name="Huettel B."/>
            <person name="Barry K.W."/>
            <person name="Haridas S."/>
            <person name="Chen C."/>
            <person name="Bauer D."/>
            <person name="Andreopoulos W."/>
            <person name="Pangilinan J."/>
            <person name="LaButti K."/>
            <person name="Riley R."/>
            <person name="Lipzen A."/>
            <person name="Clum A."/>
            <person name="Drula E."/>
            <person name="Henrissat B."/>
            <person name="Kohler A."/>
            <person name="Grigoriev I.V."/>
            <person name="Martin F.M."/>
            <person name="Hacquard S."/>
        </authorList>
    </citation>
    <scope>NUCLEOTIDE SEQUENCE</scope>
    <source>
        <strain evidence="2">MPI-SDFR-AT-0120</strain>
    </source>
</reference>
<evidence type="ECO:0000313" key="3">
    <source>
        <dbReference type="Proteomes" id="UP000813461"/>
    </source>
</evidence>
<sequence>MSAVGPPPPPPPSRSSRFDDLPAELILMIYNYVGLEHFMNLALVIYPTLLRHRLVPELTPEILARIITQVHIPAVRPSHQPAVARMPTELWLQVARHFEPTSSIAMIFALGPWFWQLSERPSRGLLERLRIWSRRSRRK</sequence>
<proteinExistence type="predicted"/>
<gene>
    <name evidence="2" type="ORF">FB567DRAFT_306688</name>
</gene>
<protein>
    <recommendedName>
        <fullName evidence="4">F-box domain-containing protein</fullName>
    </recommendedName>
</protein>
<evidence type="ECO:0008006" key="4">
    <source>
        <dbReference type="Google" id="ProtNLM"/>
    </source>
</evidence>
<accession>A0A8K0W0I0</accession>
<keyword evidence="1" id="KW-0812">Transmembrane</keyword>
<dbReference type="Proteomes" id="UP000813461">
    <property type="component" value="Unassembled WGS sequence"/>
</dbReference>
<keyword evidence="1" id="KW-0472">Membrane</keyword>
<evidence type="ECO:0000256" key="1">
    <source>
        <dbReference type="SAM" id="Phobius"/>
    </source>
</evidence>
<dbReference type="AlphaFoldDB" id="A0A8K0W0I0"/>
<feature type="transmembrane region" description="Helical" evidence="1">
    <location>
        <begin position="25"/>
        <end position="46"/>
    </location>
</feature>
<evidence type="ECO:0000313" key="2">
    <source>
        <dbReference type="EMBL" id="KAH7089630.1"/>
    </source>
</evidence>
<dbReference type="EMBL" id="JAGMVJ010000006">
    <property type="protein sequence ID" value="KAH7089630.1"/>
    <property type="molecule type" value="Genomic_DNA"/>
</dbReference>
<organism evidence="2 3">
    <name type="scientific">Paraphoma chrysanthemicola</name>
    <dbReference type="NCBI Taxonomy" id="798071"/>
    <lineage>
        <taxon>Eukaryota</taxon>
        <taxon>Fungi</taxon>
        <taxon>Dikarya</taxon>
        <taxon>Ascomycota</taxon>
        <taxon>Pezizomycotina</taxon>
        <taxon>Dothideomycetes</taxon>
        <taxon>Pleosporomycetidae</taxon>
        <taxon>Pleosporales</taxon>
        <taxon>Pleosporineae</taxon>
        <taxon>Phaeosphaeriaceae</taxon>
        <taxon>Paraphoma</taxon>
    </lineage>
</organism>
<keyword evidence="1" id="KW-1133">Transmembrane helix</keyword>
<comment type="caution">
    <text evidence="2">The sequence shown here is derived from an EMBL/GenBank/DDBJ whole genome shotgun (WGS) entry which is preliminary data.</text>
</comment>